<dbReference type="InterPro" id="IPR010426">
    <property type="entry name" value="MTTB_MeTrfase"/>
</dbReference>
<dbReference type="EMBL" id="BARS01011230">
    <property type="protein sequence ID" value="GAF99478.1"/>
    <property type="molecule type" value="Genomic_DNA"/>
</dbReference>
<dbReference type="GO" id="GO:0015948">
    <property type="term" value="P:methanogenesis"/>
    <property type="evidence" value="ECO:0007669"/>
    <property type="project" value="InterPro"/>
</dbReference>
<dbReference type="Gene3D" id="3.20.20.480">
    <property type="entry name" value="Trimethylamine methyltransferase-like"/>
    <property type="match status" value="1"/>
</dbReference>
<keyword evidence="2" id="KW-0489">Methyltransferase</keyword>
<keyword evidence="3" id="KW-0808">Transferase</keyword>
<dbReference type="AlphaFoldDB" id="X0U137"/>
<dbReference type="GO" id="GO:0008168">
    <property type="term" value="F:methyltransferase activity"/>
    <property type="evidence" value="ECO:0007669"/>
    <property type="project" value="UniProtKB-KW"/>
</dbReference>
<accession>X0U137</accession>
<comment type="similarity">
    <text evidence="1">Belongs to the trimethylamine methyltransferase family.</text>
</comment>
<name>X0U137_9ZZZZ</name>
<evidence type="ECO:0008006" key="5">
    <source>
        <dbReference type="Google" id="ProtNLM"/>
    </source>
</evidence>
<organism evidence="4">
    <name type="scientific">marine sediment metagenome</name>
    <dbReference type="NCBI Taxonomy" id="412755"/>
    <lineage>
        <taxon>unclassified sequences</taxon>
        <taxon>metagenomes</taxon>
        <taxon>ecological metagenomes</taxon>
    </lineage>
</organism>
<sequence length="277" mass="29947">HPEVGVGHHLILSDVHPVIEPLESALVLLEYAHKPRGVFPLDIKVLDYLLEIEEIAGIKDPHWHWLGAVSFTSPLKLGADIADRFVCMVKSGHYPAKFFTMATRGVTAPVTVAGGVVLIAAELVSLWICARALNPEIPLTATLLSGVMNMKSGALSFSGYDVAITGISVCELIRKWFGVLITPGFGEWTQSKEPGVYTALEKAYQAMMYAAFTGFHPCLGFGLIDSGLAISPVQILLDREIAKGLKFLEPPLITEDTIGLETILDVGYGTDENYLGA</sequence>
<comment type="caution">
    <text evidence="4">The sequence shown here is derived from an EMBL/GenBank/DDBJ whole genome shotgun (WGS) entry which is preliminary data.</text>
</comment>
<gene>
    <name evidence="4" type="ORF">S01H1_20502</name>
</gene>
<feature type="non-terminal residue" evidence="4">
    <location>
        <position position="1"/>
    </location>
</feature>
<protein>
    <recommendedName>
        <fullName evidence="5">Trimethylamine methyltransferase</fullName>
    </recommendedName>
</protein>
<dbReference type="InterPro" id="IPR038601">
    <property type="entry name" value="MttB-like_sf"/>
</dbReference>
<evidence type="ECO:0000256" key="1">
    <source>
        <dbReference type="ARBA" id="ARBA00007137"/>
    </source>
</evidence>
<evidence type="ECO:0000313" key="4">
    <source>
        <dbReference type="EMBL" id="GAF99478.1"/>
    </source>
</evidence>
<proteinExistence type="inferred from homology"/>
<dbReference type="GO" id="GO:0032259">
    <property type="term" value="P:methylation"/>
    <property type="evidence" value="ECO:0007669"/>
    <property type="project" value="UniProtKB-KW"/>
</dbReference>
<evidence type="ECO:0000256" key="3">
    <source>
        <dbReference type="ARBA" id="ARBA00022679"/>
    </source>
</evidence>
<evidence type="ECO:0000256" key="2">
    <source>
        <dbReference type="ARBA" id="ARBA00022603"/>
    </source>
</evidence>
<reference evidence="4" key="1">
    <citation type="journal article" date="2014" name="Front. Microbiol.">
        <title>High frequency of phylogenetically diverse reductive dehalogenase-homologous genes in deep subseafloor sedimentary metagenomes.</title>
        <authorList>
            <person name="Kawai M."/>
            <person name="Futagami T."/>
            <person name="Toyoda A."/>
            <person name="Takaki Y."/>
            <person name="Nishi S."/>
            <person name="Hori S."/>
            <person name="Arai W."/>
            <person name="Tsubouchi T."/>
            <person name="Morono Y."/>
            <person name="Uchiyama I."/>
            <person name="Ito T."/>
            <person name="Fujiyama A."/>
            <person name="Inagaki F."/>
            <person name="Takami H."/>
        </authorList>
    </citation>
    <scope>NUCLEOTIDE SEQUENCE</scope>
    <source>
        <strain evidence="4">Expedition CK06-06</strain>
    </source>
</reference>
<dbReference type="Pfam" id="PF06253">
    <property type="entry name" value="MTTB"/>
    <property type="match status" value="1"/>
</dbReference>
<feature type="non-terminal residue" evidence="4">
    <location>
        <position position="277"/>
    </location>
</feature>